<evidence type="ECO:0000313" key="3">
    <source>
        <dbReference type="Proteomes" id="UP000570595"/>
    </source>
</evidence>
<gene>
    <name evidence="2" type="ORF">FOZ61_009561</name>
</gene>
<reference evidence="2 3" key="1">
    <citation type="submission" date="2020-04" db="EMBL/GenBank/DDBJ databases">
        <title>Perkinsus olseni comparative genomics.</title>
        <authorList>
            <person name="Bogema D.R."/>
        </authorList>
    </citation>
    <scope>NUCLEOTIDE SEQUENCE [LARGE SCALE GENOMIC DNA]</scope>
    <source>
        <strain evidence="2">ATCC PRA-179</strain>
    </source>
</reference>
<dbReference type="Proteomes" id="UP000570595">
    <property type="component" value="Unassembled WGS sequence"/>
</dbReference>
<comment type="caution">
    <text evidence="2">The sequence shown here is derived from an EMBL/GenBank/DDBJ whole genome shotgun (WGS) entry which is preliminary data.</text>
</comment>
<dbReference type="InterPro" id="IPR017853">
    <property type="entry name" value="GH"/>
</dbReference>
<feature type="compositionally biased region" description="Low complexity" evidence="1">
    <location>
        <begin position="546"/>
        <end position="562"/>
    </location>
</feature>
<dbReference type="EMBL" id="JABAHT010000701">
    <property type="protein sequence ID" value="KAF4652633.1"/>
    <property type="molecule type" value="Genomic_DNA"/>
</dbReference>
<evidence type="ECO:0000313" key="2">
    <source>
        <dbReference type="EMBL" id="KAF4652633.1"/>
    </source>
</evidence>
<feature type="compositionally biased region" description="Polar residues" evidence="1">
    <location>
        <begin position="147"/>
        <end position="156"/>
    </location>
</feature>
<feature type="region of interest" description="Disordered" evidence="1">
    <location>
        <begin position="114"/>
        <end position="165"/>
    </location>
</feature>
<protein>
    <submittedName>
        <fullName evidence="2">Uncharacterized protein</fullName>
    </submittedName>
</protein>
<evidence type="ECO:0000256" key="1">
    <source>
        <dbReference type="SAM" id="MobiDB-lite"/>
    </source>
</evidence>
<dbReference type="CDD" id="cd00551">
    <property type="entry name" value="AmyAc_family"/>
    <property type="match status" value="1"/>
</dbReference>
<proteinExistence type="predicted"/>
<dbReference type="SUPFAM" id="SSF51445">
    <property type="entry name" value="(Trans)glycosidases"/>
    <property type="match status" value="1"/>
</dbReference>
<dbReference type="AlphaFoldDB" id="A0A7J6KZ48"/>
<sequence>MKGTELILDTYSELRKSSELNAASKQSVDLRKHRVLEERDFIVLLNPRRWQSCKRWQRAAHSQFKEPISKYIDMHPNDGLKIGDAMETAGNLKKKNIYSPYLVQPVLGDDETTGILSDPKPIEAPLSTRHATVVLSDSPEQRRLSKSKPSSNPQRSSDGKGGRTQAGSYQVWAPLIPKKMAMYFNMRFVEVAMAMGWNLQTLLDPVVYRTLATLRPNMLIFKPDYDELDRLQRKVLAETYARLSLYLTECSKVFVIIGARPIAPLSTEGDRFRFVCCLANLEGRLFPWRGKTVRVSDNDNPTSDIPALVGKFFVDDCLRGIQACNVRILVLWACSGEDHSSSAPIQDMLDNWRGYPRFLGTLRVDRWHDVSAPVRALHADLVSILEDASLQARIQKGSEALELVRLHGSKLDISADDVAKHVVDEWSSEGKASIPRFRRRCQPRATGSFFNDEIVWDATCISQQRRTVVSLQQIPSHGTLMVGGASALLSDEDSATFEAVIVKWKLSQRSDVSTEPPVKDQGDGTWAFFRWAPWFDFPEPTPATTSSRNPAGSSSASSSPAPEVREMVEVDEVSETGASSSVSKNNAGCNVDPQHMHAQLTHKFLALFPDGVTCSNMYEVYLLRTHMMWNTVQFVNYILGCSVMEAIATNADPVHFYKEVKFPWDVKEEPRCSNSTLCPKLNYTWHFYFDQLLAMGVKNYVFGGYEVTRNSTIELYWPPVARPWNKKHFESVRRRVKKRGGKILADLGYVLPGTFNRKAFLHSAIDFTRRFAIDGFRLDVPYFGPHSSLPATREILSITKKLGLETALKFSTDDWQSMKKEGLGAIADTYFATIRPSCNESKPPFNSIAFAEEVIALATQAGVHPSTFVLEASGHYPTFIEGADPRGNGSILYYKGNRLNPPEYFFSQPRAVEKVDLAGEYGLHGIMLEGGDGLTEELYPWDEDSLLHALASKFRWGNV</sequence>
<organism evidence="2 3">
    <name type="scientific">Perkinsus olseni</name>
    <name type="common">Perkinsus atlanticus</name>
    <dbReference type="NCBI Taxonomy" id="32597"/>
    <lineage>
        <taxon>Eukaryota</taxon>
        <taxon>Sar</taxon>
        <taxon>Alveolata</taxon>
        <taxon>Perkinsozoa</taxon>
        <taxon>Perkinsea</taxon>
        <taxon>Perkinsida</taxon>
        <taxon>Perkinsidae</taxon>
        <taxon>Perkinsus</taxon>
    </lineage>
</organism>
<feature type="region of interest" description="Disordered" evidence="1">
    <location>
        <begin position="540"/>
        <end position="565"/>
    </location>
</feature>
<accession>A0A7J6KZ48</accession>
<name>A0A7J6KZ48_PEROL</name>